<keyword evidence="14" id="KW-0597">Phosphoprotein</keyword>
<dbReference type="SUPFAM" id="SSF52540">
    <property type="entry name" value="P-loop containing nucleoside triphosphate hydrolases"/>
    <property type="match status" value="1"/>
</dbReference>
<dbReference type="NCBIfam" id="NF003013">
    <property type="entry name" value="PRK03846.1"/>
    <property type="match status" value="1"/>
</dbReference>
<dbReference type="AlphaFoldDB" id="A0A0C2DBJ1"/>
<evidence type="ECO:0000259" key="17">
    <source>
        <dbReference type="Pfam" id="PF01583"/>
    </source>
</evidence>
<evidence type="ECO:0000256" key="5">
    <source>
        <dbReference type="ARBA" id="ARBA00012121"/>
    </source>
</evidence>
<comment type="catalytic activity">
    <reaction evidence="1 14 15">
        <text>adenosine 5'-phosphosulfate + ATP = 3'-phosphoadenylyl sulfate + ADP + H(+)</text>
        <dbReference type="Rhea" id="RHEA:24152"/>
        <dbReference type="ChEBI" id="CHEBI:15378"/>
        <dbReference type="ChEBI" id="CHEBI:30616"/>
        <dbReference type="ChEBI" id="CHEBI:58243"/>
        <dbReference type="ChEBI" id="CHEBI:58339"/>
        <dbReference type="ChEBI" id="CHEBI:456216"/>
        <dbReference type="EC" id="2.7.1.25"/>
    </reaction>
</comment>
<dbReference type="PANTHER" id="PTHR11055">
    <property type="entry name" value="BIFUNCTIONAL 3'-PHOSPHOADENOSINE 5'-PHOSPHOSULFATE SYNTHASE"/>
    <property type="match status" value="1"/>
</dbReference>
<evidence type="ECO:0000313" key="18">
    <source>
        <dbReference type="EMBL" id="KIG18790.1"/>
    </source>
</evidence>
<proteinExistence type="inferred from homology"/>
<dbReference type="GO" id="GO:0005524">
    <property type="term" value="F:ATP binding"/>
    <property type="evidence" value="ECO:0007669"/>
    <property type="project" value="UniProtKB-UniRule"/>
</dbReference>
<accession>A0A0C2DBJ1</accession>
<feature type="domain" description="APS kinase" evidence="17">
    <location>
        <begin position="36"/>
        <end position="184"/>
    </location>
</feature>
<evidence type="ECO:0000256" key="1">
    <source>
        <dbReference type="ARBA" id="ARBA00001823"/>
    </source>
</evidence>
<comment type="pathway">
    <text evidence="3 14 15">Sulfur metabolism; hydrogen sulfide biosynthesis; sulfite from sulfate: step 2/3.</text>
</comment>
<evidence type="ECO:0000256" key="10">
    <source>
        <dbReference type="ARBA" id="ARBA00022840"/>
    </source>
</evidence>
<dbReference type="UniPathway" id="UPA00140">
    <property type="reaction ID" value="UER00205"/>
</dbReference>
<evidence type="ECO:0000256" key="16">
    <source>
        <dbReference type="SAM" id="Phobius"/>
    </source>
</evidence>
<dbReference type="PANTHER" id="PTHR11055:SF63">
    <property type="entry name" value="ADENYLYL-SULFATE KINASE 1, CHLOROPLASTIC"/>
    <property type="match status" value="1"/>
</dbReference>
<dbReference type="NCBIfam" id="TIGR00455">
    <property type="entry name" value="apsK"/>
    <property type="match status" value="1"/>
</dbReference>
<evidence type="ECO:0000256" key="3">
    <source>
        <dbReference type="ARBA" id="ARBA00004806"/>
    </source>
</evidence>
<dbReference type="Gene3D" id="3.40.50.300">
    <property type="entry name" value="P-loop containing nucleotide triphosphate hydrolases"/>
    <property type="match status" value="1"/>
</dbReference>
<evidence type="ECO:0000256" key="4">
    <source>
        <dbReference type="ARBA" id="ARBA00007008"/>
    </source>
</evidence>
<evidence type="ECO:0000256" key="6">
    <source>
        <dbReference type="ARBA" id="ARBA00018163"/>
    </source>
</evidence>
<evidence type="ECO:0000256" key="14">
    <source>
        <dbReference type="HAMAP-Rule" id="MF_00065"/>
    </source>
</evidence>
<keyword evidence="7 14" id="KW-0808">Transferase</keyword>
<evidence type="ECO:0000256" key="8">
    <source>
        <dbReference type="ARBA" id="ARBA00022741"/>
    </source>
</evidence>
<dbReference type="GO" id="GO:0070814">
    <property type="term" value="P:hydrogen sulfide biosynthetic process"/>
    <property type="evidence" value="ECO:0007669"/>
    <property type="project" value="UniProtKB-UniRule"/>
</dbReference>
<gene>
    <name evidence="14" type="primary">cysC</name>
    <name evidence="18" type="ORF">DB30_07805</name>
</gene>
<organism evidence="18 19">
    <name type="scientific">Enhygromyxa salina</name>
    <dbReference type="NCBI Taxonomy" id="215803"/>
    <lineage>
        <taxon>Bacteria</taxon>
        <taxon>Pseudomonadati</taxon>
        <taxon>Myxococcota</taxon>
        <taxon>Polyangia</taxon>
        <taxon>Nannocystales</taxon>
        <taxon>Nannocystaceae</taxon>
        <taxon>Enhygromyxa</taxon>
    </lineage>
</organism>
<reference evidence="18 19" key="1">
    <citation type="submission" date="2014-12" db="EMBL/GenBank/DDBJ databases">
        <title>Genome assembly of Enhygromyxa salina DSM 15201.</title>
        <authorList>
            <person name="Sharma G."/>
            <person name="Subramanian S."/>
        </authorList>
    </citation>
    <scope>NUCLEOTIDE SEQUENCE [LARGE SCALE GENOMIC DNA]</scope>
    <source>
        <strain evidence="18 19">DSM 15201</strain>
    </source>
</reference>
<sequence>MRVDISDRRRYLRRPMSDVDPKPLIRAEREQIKPHQGALVWLTGLSGSGKTTLARAVERKLHALEVHTYRLDGDVVRDGLNADLGFSPEDRRENVRRIAEVGRLMVDAGLVVLVAVIAPYAKDRATTRARFSEGDFFEVWVDTPLAVCEQRDPKGLYKRARAGELTDFTGISAPYEEPQSPELRAIGGGDLDEQRDRVIQMLREAGKLG</sequence>
<keyword evidence="10 14" id="KW-0067">ATP-binding</keyword>
<keyword evidence="16" id="KW-1133">Transmembrane helix</keyword>
<evidence type="ECO:0000256" key="2">
    <source>
        <dbReference type="ARBA" id="ARBA00002632"/>
    </source>
</evidence>
<evidence type="ECO:0000256" key="7">
    <source>
        <dbReference type="ARBA" id="ARBA00022679"/>
    </source>
</evidence>
<dbReference type="InterPro" id="IPR002891">
    <property type="entry name" value="APS"/>
</dbReference>
<comment type="similarity">
    <text evidence="4 14 15">Belongs to the APS kinase family.</text>
</comment>
<evidence type="ECO:0000313" key="19">
    <source>
        <dbReference type="Proteomes" id="UP000031599"/>
    </source>
</evidence>
<protein>
    <recommendedName>
        <fullName evidence="6 14">Adenylyl-sulfate kinase</fullName>
        <ecNumber evidence="5 14">2.7.1.25</ecNumber>
    </recommendedName>
    <alternativeName>
        <fullName evidence="12 14">APS kinase</fullName>
    </alternativeName>
    <alternativeName>
        <fullName evidence="13 14">ATP adenosine-5'-phosphosulfate 3'-phosphotransferase</fullName>
    </alternativeName>
    <alternativeName>
        <fullName evidence="11 14">Adenosine-5'-phosphosulfate kinase</fullName>
    </alternativeName>
</protein>
<evidence type="ECO:0000256" key="15">
    <source>
        <dbReference type="RuleBase" id="RU004347"/>
    </source>
</evidence>
<feature type="binding site" evidence="14">
    <location>
        <begin position="44"/>
        <end position="51"/>
    </location>
    <ligand>
        <name>ATP</name>
        <dbReference type="ChEBI" id="CHEBI:30616"/>
    </ligand>
</feature>
<comment type="function">
    <text evidence="2 14 15">Catalyzes the synthesis of activated sulfate.</text>
</comment>
<evidence type="ECO:0000256" key="13">
    <source>
        <dbReference type="ARBA" id="ARBA00031464"/>
    </source>
</evidence>
<evidence type="ECO:0000256" key="12">
    <source>
        <dbReference type="ARBA" id="ARBA00031393"/>
    </source>
</evidence>
<keyword evidence="8 14" id="KW-0547">Nucleotide-binding</keyword>
<dbReference type="InterPro" id="IPR027417">
    <property type="entry name" value="P-loop_NTPase"/>
</dbReference>
<keyword evidence="9 14" id="KW-0418">Kinase</keyword>
<evidence type="ECO:0000256" key="11">
    <source>
        <dbReference type="ARBA" id="ARBA00029724"/>
    </source>
</evidence>
<dbReference type="GO" id="GO:0000103">
    <property type="term" value="P:sulfate assimilation"/>
    <property type="evidence" value="ECO:0007669"/>
    <property type="project" value="UniProtKB-UniRule"/>
</dbReference>
<name>A0A0C2DBJ1_9BACT</name>
<dbReference type="GO" id="GO:0004020">
    <property type="term" value="F:adenylylsulfate kinase activity"/>
    <property type="evidence" value="ECO:0007669"/>
    <property type="project" value="UniProtKB-UniRule"/>
</dbReference>
<comment type="caution">
    <text evidence="14">Lacks conserved residue(s) required for the propagation of feature annotation.</text>
</comment>
<dbReference type="CDD" id="cd02027">
    <property type="entry name" value="APSK"/>
    <property type="match status" value="1"/>
</dbReference>
<dbReference type="InterPro" id="IPR059117">
    <property type="entry name" value="APS_kinase_dom"/>
</dbReference>
<dbReference type="EMBL" id="JMCC02000009">
    <property type="protein sequence ID" value="KIG18790.1"/>
    <property type="molecule type" value="Genomic_DNA"/>
</dbReference>
<dbReference type="EC" id="2.7.1.25" evidence="5 14"/>
<dbReference type="HAMAP" id="MF_00065">
    <property type="entry name" value="Adenylyl_sulf_kinase"/>
    <property type="match status" value="1"/>
</dbReference>
<keyword evidence="16" id="KW-0812">Transmembrane</keyword>
<dbReference type="Pfam" id="PF01583">
    <property type="entry name" value="APS_kinase"/>
    <property type="match status" value="1"/>
</dbReference>
<dbReference type="Proteomes" id="UP000031599">
    <property type="component" value="Unassembled WGS sequence"/>
</dbReference>
<keyword evidence="16" id="KW-0472">Membrane</keyword>
<feature type="transmembrane region" description="Helical" evidence="16">
    <location>
        <begin position="101"/>
        <end position="121"/>
    </location>
</feature>
<comment type="caution">
    <text evidence="18">The sequence shown here is derived from an EMBL/GenBank/DDBJ whole genome shotgun (WGS) entry which is preliminary data.</text>
</comment>
<evidence type="ECO:0000256" key="9">
    <source>
        <dbReference type="ARBA" id="ARBA00022777"/>
    </source>
</evidence>